<name>A0A2K8U508_9GAMM</name>
<dbReference type="InterPro" id="IPR052206">
    <property type="entry name" value="Retinol_saturase"/>
</dbReference>
<dbReference type="AlphaFoldDB" id="A0A2K8U508"/>
<dbReference type="RefSeq" id="WP_100917939.1">
    <property type="nucleotide sequence ID" value="NZ_CP020370.1"/>
</dbReference>
<dbReference type="Gene3D" id="3.50.50.60">
    <property type="entry name" value="FAD/NAD(P)-binding domain"/>
    <property type="match status" value="2"/>
</dbReference>
<gene>
    <name evidence="6" type="ORF">THSYN_03580</name>
</gene>
<keyword evidence="2" id="KW-0732">Signal</keyword>
<evidence type="ECO:0008006" key="8">
    <source>
        <dbReference type="Google" id="ProtNLM"/>
    </source>
</evidence>
<keyword evidence="4" id="KW-0521">NADP</keyword>
<dbReference type="Pfam" id="PF13450">
    <property type="entry name" value="NAD_binding_8"/>
    <property type="match status" value="1"/>
</dbReference>
<proteinExistence type="predicted"/>
<evidence type="ECO:0000256" key="1">
    <source>
        <dbReference type="ARBA" id="ARBA00022630"/>
    </source>
</evidence>
<reference evidence="6 7" key="1">
    <citation type="submission" date="2017-03" db="EMBL/GenBank/DDBJ databases">
        <title>Complete genome sequence of Candidatus 'Thiodictyon syntrophicum' sp. nov. strain Cad16T, a photolithoautotroph purple sulfur bacterium isolated from an alpine meromictic lake.</title>
        <authorList>
            <person name="Luedin S.M."/>
            <person name="Pothier J.F."/>
            <person name="Danza F."/>
            <person name="Storelli N."/>
            <person name="Wittwer M."/>
            <person name="Tonolla M."/>
        </authorList>
    </citation>
    <scope>NUCLEOTIDE SEQUENCE [LARGE SCALE GENOMIC DNA]</scope>
    <source>
        <strain evidence="6 7">Cad16T</strain>
    </source>
</reference>
<dbReference type="EMBL" id="CP020370">
    <property type="protein sequence ID" value="AUB80131.1"/>
    <property type="molecule type" value="Genomic_DNA"/>
</dbReference>
<accession>A0A2K8U508</accession>
<dbReference type="InterPro" id="IPR036188">
    <property type="entry name" value="FAD/NAD-bd_sf"/>
</dbReference>
<sequence>MNIFRPHCAARGFLKDKPGARVVIIGSGINGLCLGGLLSQAGYRVDILEASPTAIGGHARIIQSGGLRFSAGPQYLWSFGPQDHPYQVLRHLLRGSPVTFRKMAADGFEEIMIGGAPAVSIPMGFERFQSQMIRLFPNEEKGIRTLFRYLYHLFESGKVIDRQGAYGAGMFAMKMAVLQSSLPLATKYYTYRFAGWSLGRMLDYCRLGEPARRLLYGHAGIFCEDEQDVSVVLYAVATGYYHSGAYVPEQGFHALMAALINVIQANGGRIHTGARATRIAVTDQQVRQVICRDGREFAGALFISTLSPRLTARLTDGMQEVEFSYQPSNSLHSAFVVVRDMPEIREKLYDRNIWWQAGDGKINFAPDRRGDAIKFMYVGSNIHELTSAQQAQGLSGLILFSPATFSEAQQEAAKGPTSYDAYKSSVKNQMLDVLEHHIFPGISRKIEDFNLLTPYDLAVDIHAEAGSVYGRRLTYQNLKQPFPQFDHITNLAVLCATTTLPGIAVGFNNAALLFRKLTGKAVIA</sequence>
<dbReference type="PANTHER" id="PTHR46091">
    <property type="entry name" value="BLR7054 PROTEIN"/>
    <property type="match status" value="1"/>
</dbReference>
<dbReference type="PANTHER" id="PTHR46091:SF3">
    <property type="entry name" value="AMINE OXIDASE DOMAIN-CONTAINING PROTEIN"/>
    <property type="match status" value="1"/>
</dbReference>
<evidence type="ECO:0000313" key="7">
    <source>
        <dbReference type="Proteomes" id="UP000232638"/>
    </source>
</evidence>
<organism evidence="6 7">
    <name type="scientific">Candidatus Thiodictyon syntrophicum</name>
    <dbReference type="NCBI Taxonomy" id="1166950"/>
    <lineage>
        <taxon>Bacteria</taxon>
        <taxon>Pseudomonadati</taxon>
        <taxon>Pseudomonadota</taxon>
        <taxon>Gammaproteobacteria</taxon>
        <taxon>Chromatiales</taxon>
        <taxon>Chromatiaceae</taxon>
        <taxon>Thiodictyon</taxon>
    </lineage>
</organism>
<keyword evidence="3" id="KW-0274">FAD</keyword>
<evidence type="ECO:0000256" key="3">
    <source>
        <dbReference type="ARBA" id="ARBA00022827"/>
    </source>
</evidence>
<evidence type="ECO:0000256" key="2">
    <source>
        <dbReference type="ARBA" id="ARBA00022729"/>
    </source>
</evidence>
<dbReference type="OrthoDB" id="7849608at2"/>
<dbReference type="SUPFAM" id="SSF51905">
    <property type="entry name" value="FAD/NAD(P)-binding domain"/>
    <property type="match status" value="1"/>
</dbReference>
<evidence type="ECO:0000313" key="6">
    <source>
        <dbReference type="EMBL" id="AUB80131.1"/>
    </source>
</evidence>
<protein>
    <recommendedName>
        <fullName evidence="8">Amine oxidase domain-containing protein</fullName>
    </recommendedName>
</protein>
<dbReference type="Proteomes" id="UP000232638">
    <property type="component" value="Chromosome"/>
</dbReference>
<evidence type="ECO:0000256" key="5">
    <source>
        <dbReference type="ARBA" id="ARBA00023027"/>
    </source>
</evidence>
<evidence type="ECO:0000256" key="4">
    <source>
        <dbReference type="ARBA" id="ARBA00022857"/>
    </source>
</evidence>
<keyword evidence="7" id="KW-1185">Reference proteome</keyword>
<dbReference type="KEGG" id="tsy:THSYN_03580"/>
<keyword evidence="5" id="KW-0520">NAD</keyword>
<keyword evidence="1" id="KW-0285">Flavoprotein</keyword>